<proteinExistence type="inferred from homology"/>
<comment type="caution">
    <text evidence="8">The sequence shown here is derived from an EMBL/GenBank/DDBJ whole genome shotgun (WGS) entry which is preliminary data.</text>
</comment>
<keyword evidence="9" id="KW-1185">Reference proteome</keyword>
<feature type="compositionally biased region" description="Basic residues" evidence="7">
    <location>
        <begin position="452"/>
        <end position="470"/>
    </location>
</feature>
<feature type="compositionally biased region" description="Polar residues" evidence="7">
    <location>
        <begin position="432"/>
        <end position="449"/>
    </location>
</feature>
<dbReference type="Pfam" id="PF01062">
    <property type="entry name" value="Bestrophin"/>
    <property type="match status" value="1"/>
</dbReference>
<dbReference type="InterPro" id="IPR021134">
    <property type="entry name" value="Bestrophin-like"/>
</dbReference>
<evidence type="ECO:0000256" key="1">
    <source>
        <dbReference type="ARBA" id="ARBA00004370"/>
    </source>
</evidence>
<keyword evidence="6" id="KW-0406">Ion transport</keyword>
<name>A0A9Q1CFI1_HOLLE</name>
<feature type="compositionally biased region" description="Basic and acidic residues" evidence="7">
    <location>
        <begin position="496"/>
        <end position="512"/>
    </location>
</feature>
<dbReference type="PANTHER" id="PTHR10736:SF0">
    <property type="entry name" value="BESTROPHIN HOMOLOG"/>
    <property type="match status" value="1"/>
</dbReference>
<feature type="transmembrane region" description="Helical" evidence="6">
    <location>
        <begin position="228"/>
        <end position="248"/>
    </location>
</feature>
<keyword evidence="6" id="KW-0813">Transport</keyword>
<evidence type="ECO:0000256" key="3">
    <source>
        <dbReference type="ARBA" id="ARBA00022989"/>
    </source>
</evidence>
<keyword evidence="6" id="KW-0869">Chloride channel</keyword>
<feature type="region of interest" description="Disordered" evidence="7">
    <location>
        <begin position="426"/>
        <end position="516"/>
    </location>
</feature>
<feature type="transmembrane region" description="Helical" evidence="6">
    <location>
        <begin position="268"/>
        <end position="287"/>
    </location>
</feature>
<keyword evidence="6" id="KW-0407">Ion channel</keyword>
<protein>
    <recommendedName>
        <fullName evidence="6">Bestrophin homolog</fullName>
    </recommendedName>
</protein>
<reference evidence="8" key="1">
    <citation type="submission" date="2021-10" db="EMBL/GenBank/DDBJ databases">
        <title>Tropical sea cucumber genome reveals ecological adaptation and Cuvierian tubules defense mechanism.</title>
        <authorList>
            <person name="Chen T."/>
        </authorList>
    </citation>
    <scope>NUCLEOTIDE SEQUENCE</scope>
    <source>
        <strain evidence="8">Nanhai2018</strain>
        <tissue evidence="8">Muscle</tissue>
    </source>
</reference>
<evidence type="ECO:0000256" key="2">
    <source>
        <dbReference type="ARBA" id="ARBA00022692"/>
    </source>
</evidence>
<organism evidence="8 9">
    <name type="scientific">Holothuria leucospilota</name>
    <name type="common">Black long sea cucumber</name>
    <name type="synonym">Mertensiothuria leucospilota</name>
    <dbReference type="NCBI Taxonomy" id="206669"/>
    <lineage>
        <taxon>Eukaryota</taxon>
        <taxon>Metazoa</taxon>
        <taxon>Echinodermata</taxon>
        <taxon>Eleutherozoa</taxon>
        <taxon>Echinozoa</taxon>
        <taxon>Holothuroidea</taxon>
        <taxon>Aspidochirotacea</taxon>
        <taxon>Aspidochirotida</taxon>
        <taxon>Holothuriidae</taxon>
        <taxon>Holothuria</taxon>
    </lineage>
</organism>
<dbReference type="GO" id="GO:0005254">
    <property type="term" value="F:chloride channel activity"/>
    <property type="evidence" value="ECO:0007669"/>
    <property type="project" value="UniProtKB-KW"/>
</dbReference>
<dbReference type="GO" id="GO:0005886">
    <property type="term" value="C:plasma membrane"/>
    <property type="evidence" value="ECO:0007669"/>
    <property type="project" value="UniProtKB-SubCell"/>
</dbReference>
<keyword evidence="2 6" id="KW-0812">Transmembrane</keyword>
<evidence type="ECO:0000256" key="7">
    <source>
        <dbReference type="SAM" id="MobiDB-lite"/>
    </source>
</evidence>
<accession>A0A9Q1CFI1</accession>
<sequence length="535" mass="62185">MPIARLQKFKLGGFARLLFCWKASVYKLLWREVLIFLLIYTVISLVYRVVLPNYPNVRENFELVAIYSYDYTAVFPISFVLGFYVTVVFDRWWMQFKAIPWPDRVVNNISAHLNGADERGRLLRRALARYVNLSAILIYRLCSKRVKKRFPTFQHLVEAGVMTSKEKDIIKKLPTDNPKYWVPCTWFVNLVREIRKEGRIESDPAMKTIIDELNNFLNKCDELYGFDWIIVPLVYTQVVTIATYSYFLACTVGRQYLDPSKNYTGHSFDLFFPGFTVLEFVFYVGWLKVAENLMNPFGEDDDDFDMNWIVDRNLEVSFLAVDEMYDTKIPVEPDPHIDVSNIDMPYTNASIKKKGKPWQGSASKVRLSRKDMVFTSMPGKIFTEEDEIISSGLLSKSNNYNHCKDPEKQNPPPYSENEINLTENRLNEPDKQANTPPSNQSLWDRQNSPPKRLSHSTQARRRSPKRHGRRDSRSSTKNENGAPSSNQGGNSSCANHHAEEYYPQHHRERESSEDSDFNMMQCDEIDLDNLNESVI</sequence>
<evidence type="ECO:0000256" key="5">
    <source>
        <dbReference type="ARBA" id="ARBA00034769"/>
    </source>
</evidence>
<dbReference type="Proteomes" id="UP001152320">
    <property type="component" value="Chromosome 3"/>
</dbReference>
<dbReference type="PANTHER" id="PTHR10736">
    <property type="entry name" value="BESTROPHIN"/>
    <property type="match status" value="1"/>
</dbReference>
<dbReference type="InterPro" id="IPR000615">
    <property type="entry name" value="Bestrophin"/>
</dbReference>
<keyword evidence="6" id="KW-0868">Chloride</keyword>
<dbReference type="AlphaFoldDB" id="A0A9Q1CFI1"/>
<dbReference type="EMBL" id="JAIZAY010000003">
    <property type="protein sequence ID" value="KAJ8044463.1"/>
    <property type="molecule type" value="Genomic_DNA"/>
</dbReference>
<comment type="subcellular location">
    <subcellularLocation>
        <location evidence="6">Cell membrane</location>
        <topology evidence="6">Multi-pass membrane protein</topology>
    </subcellularLocation>
    <subcellularLocation>
        <location evidence="1">Membrane</location>
    </subcellularLocation>
</comment>
<feature type="transmembrane region" description="Helical" evidence="6">
    <location>
        <begin position="71"/>
        <end position="89"/>
    </location>
</feature>
<comment type="similarity">
    <text evidence="5 6">Belongs to the anion channel-forming bestrophin (TC 1.A.46) family. Calcium-sensitive chloride channel subfamily.</text>
</comment>
<feature type="transmembrane region" description="Helical" evidence="6">
    <location>
        <begin position="33"/>
        <end position="51"/>
    </location>
</feature>
<evidence type="ECO:0000256" key="6">
    <source>
        <dbReference type="RuleBase" id="RU363126"/>
    </source>
</evidence>
<dbReference type="GO" id="GO:0034707">
    <property type="term" value="C:chloride channel complex"/>
    <property type="evidence" value="ECO:0007669"/>
    <property type="project" value="UniProtKB-KW"/>
</dbReference>
<gene>
    <name evidence="8" type="ORF">HOLleu_07222</name>
</gene>
<evidence type="ECO:0000313" key="8">
    <source>
        <dbReference type="EMBL" id="KAJ8044463.1"/>
    </source>
</evidence>
<feature type="region of interest" description="Disordered" evidence="7">
    <location>
        <begin position="399"/>
        <end position="418"/>
    </location>
</feature>
<keyword evidence="6" id="KW-1003">Cell membrane</keyword>
<evidence type="ECO:0000256" key="4">
    <source>
        <dbReference type="ARBA" id="ARBA00023136"/>
    </source>
</evidence>
<feature type="compositionally biased region" description="Polar residues" evidence="7">
    <location>
        <begin position="477"/>
        <end position="494"/>
    </location>
</feature>
<keyword evidence="3 6" id="KW-1133">Transmembrane helix</keyword>
<keyword evidence="4 6" id="KW-0472">Membrane</keyword>
<comment type="function">
    <text evidence="6">Forms chloride channels.</text>
</comment>
<dbReference type="OrthoDB" id="201595at2759"/>
<evidence type="ECO:0000313" key="9">
    <source>
        <dbReference type="Proteomes" id="UP001152320"/>
    </source>
</evidence>